<dbReference type="PIRSF" id="PIRSF000151">
    <property type="entry name" value="GPR"/>
    <property type="match status" value="1"/>
</dbReference>
<dbReference type="EC" id="1.2.1.41" evidence="7"/>
<dbReference type="InterPro" id="IPR015590">
    <property type="entry name" value="Aldehyde_DH_dom"/>
</dbReference>
<keyword evidence="7" id="KW-0963">Cytoplasm</keyword>
<dbReference type="GO" id="GO:0055129">
    <property type="term" value="P:L-proline biosynthetic process"/>
    <property type="evidence" value="ECO:0007669"/>
    <property type="project" value="UniProtKB-UniRule"/>
</dbReference>
<dbReference type="PANTHER" id="PTHR11063:SF8">
    <property type="entry name" value="DELTA-1-PYRROLINE-5-CARBOXYLATE SYNTHASE"/>
    <property type="match status" value="1"/>
</dbReference>
<dbReference type="InterPro" id="IPR000965">
    <property type="entry name" value="GPR_dom"/>
</dbReference>
<keyword evidence="3 7" id="KW-0641">Proline biosynthesis</keyword>
<dbReference type="InterPro" id="IPR020593">
    <property type="entry name" value="G-glutamylP_reductase_CS"/>
</dbReference>
<dbReference type="FunFam" id="3.40.309.10:FF:000006">
    <property type="entry name" value="Gamma-glutamyl phosphate reductase"/>
    <property type="match status" value="1"/>
</dbReference>
<evidence type="ECO:0000259" key="8">
    <source>
        <dbReference type="Pfam" id="PF00171"/>
    </source>
</evidence>
<reference evidence="9" key="1">
    <citation type="submission" date="2020-11" db="EMBL/GenBank/DDBJ databases">
        <authorList>
            <person name="Kim M.K."/>
        </authorList>
    </citation>
    <scope>NUCLEOTIDE SEQUENCE</scope>
    <source>
        <strain evidence="9">BT350</strain>
    </source>
</reference>
<dbReference type="NCBIfam" id="TIGR00407">
    <property type="entry name" value="proA"/>
    <property type="match status" value="1"/>
</dbReference>
<keyword evidence="2 7" id="KW-0028">Amino-acid biosynthesis</keyword>
<gene>
    <name evidence="7" type="primary">proA</name>
    <name evidence="9" type="ORF">I2H38_17165</name>
</gene>
<comment type="subcellular location">
    <subcellularLocation>
        <location evidence="7">Cytoplasm</location>
    </subcellularLocation>
</comment>
<dbReference type="CDD" id="cd07079">
    <property type="entry name" value="ALDH_F18-19_ProA-GPR"/>
    <property type="match status" value="1"/>
</dbReference>
<keyword evidence="10" id="KW-1185">Reference proteome</keyword>
<dbReference type="AlphaFoldDB" id="A0A931BQJ5"/>
<keyword evidence="5 7" id="KW-0560">Oxidoreductase</keyword>
<dbReference type="Proteomes" id="UP000599312">
    <property type="component" value="Unassembled WGS sequence"/>
</dbReference>
<dbReference type="NCBIfam" id="NF001221">
    <property type="entry name" value="PRK00197.1"/>
    <property type="match status" value="1"/>
</dbReference>
<dbReference type="Gene3D" id="3.40.309.10">
    <property type="entry name" value="Aldehyde Dehydrogenase, Chain A, domain 2"/>
    <property type="match status" value="1"/>
</dbReference>
<evidence type="ECO:0000256" key="3">
    <source>
        <dbReference type="ARBA" id="ARBA00022650"/>
    </source>
</evidence>
<organism evidence="9 10">
    <name type="scientific">Microvirga alba</name>
    <dbReference type="NCBI Taxonomy" id="2791025"/>
    <lineage>
        <taxon>Bacteria</taxon>
        <taxon>Pseudomonadati</taxon>
        <taxon>Pseudomonadota</taxon>
        <taxon>Alphaproteobacteria</taxon>
        <taxon>Hyphomicrobiales</taxon>
        <taxon>Methylobacteriaceae</taxon>
        <taxon>Microvirga</taxon>
    </lineage>
</organism>
<evidence type="ECO:0000256" key="6">
    <source>
        <dbReference type="ARBA" id="ARBA00049024"/>
    </source>
</evidence>
<evidence type="ECO:0000313" key="10">
    <source>
        <dbReference type="Proteomes" id="UP000599312"/>
    </source>
</evidence>
<evidence type="ECO:0000256" key="1">
    <source>
        <dbReference type="ARBA" id="ARBA00004985"/>
    </source>
</evidence>
<protein>
    <recommendedName>
        <fullName evidence="7">Gamma-glutamyl phosphate reductase</fullName>
        <shortName evidence="7">GPR</shortName>
        <ecNumber evidence="7">1.2.1.41</ecNumber>
    </recommendedName>
    <alternativeName>
        <fullName evidence="7">Glutamate-5-semialdehyde dehydrogenase</fullName>
    </alternativeName>
    <alternativeName>
        <fullName evidence="7">Glutamyl-gamma-semialdehyde dehydrogenase</fullName>
        <shortName evidence="7">GSA dehydrogenase</shortName>
    </alternativeName>
</protein>
<name>A0A931BQJ5_9HYPH</name>
<evidence type="ECO:0000256" key="4">
    <source>
        <dbReference type="ARBA" id="ARBA00022857"/>
    </source>
</evidence>
<feature type="domain" description="Aldehyde dehydrogenase" evidence="8">
    <location>
        <begin position="9"/>
        <end position="306"/>
    </location>
</feature>
<evidence type="ECO:0000256" key="7">
    <source>
        <dbReference type="HAMAP-Rule" id="MF_00412"/>
    </source>
</evidence>
<comment type="caution">
    <text evidence="9">The sequence shown here is derived from an EMBL/GenBank/DDBJ whole genome shotgun (WGS) entry which is preliminary data.</text>
</comment>
<dbReference type="InterPro" id="IPR016163">
    <property type="entry name" value="Ald_DH_C"/>
</dbReference>
<dbReference type="GO" id="GO:0050661">
    <property type="term" value="F:NADP binding"/>
    <property type="evidence" value="ECO:0007669"/>
    <property type="project" value="InterPro"/>
</dbReference>
<evidence type="ECO:0000313" key="9">
    <source>
        <dbReference type="EMBL" id="MBF9235106.1"/>
    </source>
</evidence>
<dbReference type="SUPFAM" id="SSF53720">
    <property type="entry name" value="ALDH-like"/>
    <property type="match status" value="1"/>
</dbReference>
<dbReference type="RefSeq" id="WP_196273100.1">
    <property type="nucleotide sequence ID" value="NZ_JADQDO010000010.1"/>
</dbReference>
<dbReference type="PROSITE" id="PS01223">
    <property type="entry name" value="PROA"/>
    <property type="match status" value="1"/>
</dbReference>
<sequence length="443" mass="46437">MDDTHRGTSPADRFNVAQAVSGEPSDVPALMRDIGGRARLAARRLAIATAEEKNEALRAMAARIRDASAAILSANAEDVAEAKAKGQTSAFLDRLTLNPERVESIAAAVESIAALPDPVGRVLATFERPNGLRIERVATPLGVIGVIFESRPNVTADAGALCLKAGNAAILRTGSESFRTSLAIAEAMGQGLSDAGLPADAIRLVPTRDRAAVGAMLSGLEGNIDVIVPRGGKSLVARVQDEARVPVFAHLEGICHVFVHAKADLEMAKRIALNAKMRRTGVCGSAETLLVDRACAATHLKPLVAMLLDAGCAVRGDEAAQAADPHVTPATEEDWRTEYLDAIISVRVVDGLDAAIAHIETYGSHHTDSIVTGDAAAAERFMAEVDSAIVLHNASTQFADGGEFGFGAEIGIATGRMHARGPVGVEQLTSFKYRIRGSGQTRP</sequence>
<dbReference type="InterPro" id="IPR016161">
    <property type="entry name" value="Ald_DH/histidinol_DH"/>
</dbReference>
<evidence type="ECO:0000256" key="2">
    <source>
        <dbReference type="ARBA" id="ARBA00022605"/>
    </source>
</evidence>
<dbReference type="PANTHER" id="PTHR11063">
    <property type="entry name" value="GLUTAMATE SEMIALDEHYDE DEHYDROGENASE"/>
    <property type="match status" value="1"/>
</dbReference>
<proteinExistence type="inferred from homology"/>
<keyword evidence="4 7" id="KW-0521">NADP</keyword>
<dbReference type="Pfam" id="PF00171">
    <property type="entry name" value="Aldedh"/>
    <property type="match status" value="1"/>
</dbReference>
<dbReference type="EMBL" id="JADQDO010000010">
    <property type="protein sequence ID" value="MBF9235106.1"/>
    <property type="molecule type" value="Genomic_DNA"/>
</dbReference>
<dbReference type="Gene3D" id="3.40.605.10">
    <property type="entry name" value="Aldehyde Dehydrogenase, Chain A, domain 1"/>
    <property type="match status" value="1"/>
</dbReference>
<comment type="similarity">
    <text evidence="7">Belongs to the gamma-glutamyl phosphate reductase family.</text>
</comment>
<dbReference type="GO" id="GO:0005737">
    <property type="term" value="C:cytoplasm"/>
    <property type="evidence" value="ECO:0007669"/>
    <property type="project" value="UniProtKB-SubCell"/>
</dbReference>
<dbReference type="GO" id="GO:0004350">
    <property type="term" value="F:glutamate-5-semialdehyde dehydrogenase activity"/>
    <property type="evidence" value="ECO:0007669"/>
    <property type="project" value="UniProtKB-UniRule"/>
</dbReference>
<comment type="catalytic activity">
    <reaction evidence="6 7">
        <text>L-glutamate 5-semialdehyde + phosphate + NADP(+) = L-glutamyl 5-phosphate + NADPH + H(+)</text>
        <dbReference type="Rhea" id="RHEA:19541"/>
        <dbReference type="ChEBI" id="CHEBI:15378"/>
        <dbReference type="ChEBI" id="CHEBI:43474"/>
        <dbReference type="ChEBI" id="CHEBI:57783"/>
        <dbReference type="ChEBI" id="CHEBI:58066"/>
        <dbReference type="ChEBI" id="CHEBI:58274"/>
        <dbReference type="ChEBI" id="CHEBI:58349"/>
        <dbReference type="EC" id="1.2.1.41"/>
    </reaction>
</comment>
<dbReference type="HAMAP" id="MF_00412">
    <property type="entry name" value="ProA"/>
    <property type="match status" value="1"/>
</dbReference>
<dbReference type="InterPro" id="IPR012134">
    <property type="entry name" value="Glu-5-SA_DH"/>
</dbReference>
<evidence type="ECO:0000256" key="5">
    <source>
        <dbReference type="ARBA" id="ARBA00023002"/>
    </source>
</evidence>
<comment type="pathway">
    <text evidence="1 7">Amino-acid biosynthesis; L-proline biosynthesis; L-glutamate 5-semialdehyde from L-glutamate: step 2/2.</text>
</comment>
<dbReference type="InterPro" id="IPR016162">
    <property type="entry name" value="Ald_DH_N"/>
</dbReference>
<comment type="function">
    <text evidence="7">Catalyzes the NADPH-dependent reduction of L-glutamate 5-phosphate into L-glutamate 5-semialdehyde and phosphate. The product spontaneously undergoes cyclization to form 1-pyrroline-5-carboxylate.</text>
</comment>
<accession>A0A931BQJ5</accession>